<keyword evidence="1" id="KW-0808">Transferase</keyword>
<dbReference type="GO" id="GO:0008654">
    <property type="term" value="P:phospholipid biosynthetic process"/>
    <property type="evidence" value="ECO:0007669"/>
    <property type="project" value="InterPro"/>
</dbReference>
<dbReference type="EMBL" id="UINC01126032">
    <property type="protein sequence ID" value="SVD04261.1"/>
    <property type="molecule type" value="Genomic_DNA"/>
</dbReference>
<dbReference type="PROSITE" id="PS00379">
    <property type="entry name" value="CDP_ALCOHOL_P_TRANSF"/>
    <property type="match status" value="1"/>
</dbReference>
<keyword evidence="2" id="KW-1133">Transmembrane helix</keyword>
<organism evidence="3">
    <name type="scientific">marine metagenome</name>
    <dbReference type="NCBI Taxonomy" id="408172"/>
    <lineage>
        <taxon>unclassified sequences</taxon>
        <taxon>metagenomes</taxon>
        <taxon>ecological metagenomes</taxon>
    </lineage>
</organism>
<evidence type="ECO:0008006" key="4">
    <source>
        <dbReference type="Google" id="ProtNLM"/>
    </source>
</evidence>
<dbReference type="InterPro" id="IPR000462">
    <property type="entry name" value="CDP-OH_P_trans"/>
</dbReference>
<proteinExistence type="predicted"/>
<protein>
    <recommendedName>
        <fullName evidence="4">CDP-alcohol phosphatidyltransferase</fullName>
    </recommendedName>
</protein>
<accession>A0A382S5V1</accession>
<feature type="non-terminal residue" evidence="3">
    <location>
        <position position="188"/>
    </location>
</feature>
<feature type="transmembrane region" description="Helical" evidence="2">
    <location>
        <begin position="108"/>
        <end position="128"/>
    </location>
</feature>
<keyword evidence="2" id="KW-0812">Transmembrane</keyword>
<dbReference type="InterPro" id="IPR043130">
    <property type="entry name" value="CDP-OH_PTrfase_TM_dom"/>
</dbReference>
<dbReference type="Pfam" id="PF01066">
    <property type="entry name" value="CDP-OH_P_transf"/>
    <property type="match status" value="1"/>
</dbReference>
<keyword evidence="2" id="KW-0472">Membrane</keyword>
<feature type="transmembrane region" description="Helical" evidence="2">
    <location>
        <begin position="140"/>
        <end position="159"/>
    </location>
</feature>
<dbReference type="InterPro" id="IPR048254">
    <property type="entry name" value="CDP_ALCOHOL_P_TRANSF_CS"/>
</dbReference>
<dbReference type="GO" id="GO:0016780">
    <property type="term" value="F:phosphotransferase activity, for other substituted phosphate groups"/>
    <property type="evidence" value="ECO:0007669"/>
    <property type="project" value="InterPro"/>
</dbReference>
<feature type="transmembrane region" description="Helical" evidence="2">
    <location>
        <begin position="165"/>
        <end position="185"/>
    </location>
</feature>
<reference evidence="3" key="1">
    <citation type="submission" date="2018-05" db="EMBL/GenBank/DDBJ databases">
        <authorList>
            <person name="Lanie J.A."/>
            <person name="Ng W.-L."/>
            <person name="Kazmierczak K.M."/>
            <person name="Andrzejewski T.M."/>
            <person name="Davidsen T.M."/>
            <person name="Wayne K.J."/>
            <person name="Tettelin H."/>
            <person name="Glass J.I."/>
            <person name="Rusch D."/>
            <person name="Podicherti R."/>
            <person name="Tsui H.-C.T."/>
            <person name="Winkler M.E."/>
        </authorList>
    </citation>
    <scope>NUCLEOTIDE SEQUENCE</scope>
</reference>
<sequence>MPILETWKTRTRVSRSTTSALVHFGIAVIIVIVSVTLIMEELELPKHALFQALGIFCALSGILFVGKRKPMLTRSFGAANRITLVRACMTSILASLIGSATQLTEKEIWILVLFAAVALALDGLDGWVARYFHTGSPFGAAFDLEVDALFILTLAVIAWELNKVGSWVLLIGVMRYLFLAASWMFPTL</sequence>
<evidence type="ECO:0000313" key="3">
    <source>
        <dbReference type="EMBL" id="SVD04261.1"/>
    </source>
</evidence>
<feature type="transmembrane region" description="Helical" evidence="2">
    <location>
        <begin position="48"/>
        <end position="66"/>
    </location>
</feature>
<feature type="transmembrane region" description="Helical" evidence="2">
    <location>
        <begin position="21"/>
        <end position="42"/>
    </location>
</feature>
<evidence type="ECO:0000256" key="1">
    <source>
        <dbReference type="ARBA" id="ARBA00022679"/>
    </source>
</evidence>
<gene>
    <name evidence="3" type="ORF">METZ01_LOCUS357115</name>
</gene>
<dbReference type="Gene3D" id="1.20.120.1760">
    <property type="match status" value="1"/>
</dbReference>
<dbReference type="AlphaFoldDB" id="A0A382S5V1"/>
<evidence type="ECO:0000256" key="2">
    <source>
        <dbReference type="SAM" id="Phobius"/>
    </source>
</evidence>
<name>A0A382S5V1_9ZZZZ</name>
<dbReference type="GO" id="GO:0016020">
    <property type="term" value="C:membrane"/>
    <property type="evidence" value="ECO:0007669"/>
    <property type="project" value="InterPro"/>
</dbReference>